<accession>A0A1D2VNS9</accession>
<protein>
    <submittedName>
        <fullName evidence="2">Uncharacterized protein</fullName>
    </submittedName>
</protein>
<name>A0A1D2VNS9_9ASCO</name>
<dbReference type="EMBL" id="KV454475">
    <property type="protein sequence ID" value="ODV63249.1"/>
    <property type="molecule type" value="Genomic_DNA"/>
</dbReference>
<dbReference type="GeneID" id="30965807"/>
<dbReference type="Proteomes" id="UP000095038">
    <property type="component" value="Unassembled WGS sequence"/>
</dbReference>
<keyword evidence="1" id="KW-0175">Coiled coil</keyword>
<evidence type="ECO:0000313" key="3">
    <source>
        <dbReference type="Proteomes" id="UP000095038"/>
    </source>
</evidence>
<evidence type="ECO:0000256" key="1">
    <source>
        <dbReference type="SAM" id="Coils"/>
    </source>
</evidence>
<dbReference type="AlphaFoldDB" id="A0A1D2VNS9"/>
<dbReference type="RefSeq" id="XP_020049556.1">
    <property type="nucleotide sequence ID" value="XM_020192171.1"/>
</dbReference>
<reference evidence="3" key="1">
    <citation type="submission" date="2016-05" db="EMBL/GenBank/DDBJ databases">
        <title>Comparative genomics of biotechnologically important yeasts.</title>
        <authorList>
            <consortium name="DOE Joint Genome Institute"/>
            <person name="Riley R."/>
            <person name="Haridas S."/>
            <person name="Wolfe K.H."/>
            <person name="Lopes M.R."/>
            <person name="Hittinger C.T."/>
            <person name="Goker M."/>
            <person name="Salamov A."/>
            <person name="Wisecaver J."/>
            <person name="Long T.M."/>
            <person name="Aerts A.L."/>
            <person name="Barry K."/>
            <person name="Choi C."/>
            <person name="Clum A."/>
            <person name="Coughlan A.Y."/>
            <person name="Deshpande S."/>
            <person name="Douglass A.P."/>
            <person name="Hanson S.J."/>
            <person name="Klenk H.-P."/>
            <person name="Labutti K."/>
            <person name="Lapidus A."/>
            <person name="Lindquist E."/>
            <person name="Lipzen A."/>
            <person name="Meier-Kolthoff J.P."/>
            <person name="Ohm R.A."/>
            <person name="Otillar R.P."/>
            <person name="Pangilinan J."/>
            <person name="Peng Y."/>
            <person name="Rokas A."/>
            <person name="Rosa C.A."/>
            <person name="Scheuner C."/>
            <person name="Sibirny A.A."/>
            <person name="Slot J.C."/>
            <person name="Stielow J.B."/>
            <person name="Sun H."/>
            <person name="Kurtzman C.P."/>
            <person name="Blackwell M."/>
            <person name="Grigoriev I.V."/>
            <person name="Jeffries T.W."/>
        </authorList>
    </citation>
    <scope>NUCLEOTIDE SEQUENCE [LARGE SCALE GENOMIC DNA]</scope>
    <source>
        <strain evidence="3">DSM 1968</strain>
    </source>
</reference>
<sequence length="891" mass="104301">MLKTTSILLSHRLSRYVPVWKSLSHWKATSISTFRRNLRQCPNGQTARTELLIHKDNDFKLLHSLNLSDNQIAFYKLKLANCGDVDERNSIILGILNKCMVDSIKFIKSYKISEIDEDINDQEDLENKAKEIKKDVETIKKYKNVSIIYLHFFKNLNRRPILPNFDIKELQQASHLAKILNPANEKNSLLEYVYKAYIKIPGMILDNINWCIFMDTLIKNKKYDEAEAEWVKRFTDDSEAKTFRWYFELAVSFFLESNQMVKAEQLSQLTQKVFKSEYLNPSLCLKFIEIYLNMNDNKSAFVYIQKTIQLLEKNPVDWEDKELVRAQDSDKYFESLNSQKRVNMEQFVHLLNLILSSNFEQKEYLAYRLVDRYLINDKTIDFEQESFTKLKILFLSLKYDLLEILKPLLKNALKEYDANDHLKKRAEIILGIFDDYRLNKSELFKEQEQFFEIWLKKLGKVEESQEQMKLLMNMVKKGIKPSSKHFQVVLKTLGSLGRLKELESLKSEMEKSYILSLTPEKRKELNILNPKFSEICKGVFKNTNIKYLFEKGNALSEEDKGFIPEIGPSLYLVFVKMYGRSKKYDKMEEILTRMDILGIDYDVYLISSVIRIYRKSKYFYKGIDHLTFIREKSYYSSMVKTNYFFSDVWGCFLKYYTHINQNGLLPLPTTSTKSFIDTLLVELALEMTIFPHGTLSPKIFHTASFACFAAKDYALAIAVLQYMGEVVGYNTTAEAVKKFSVKLKFHLHNKYYGTFSSIGRYQKGKLKFSLNESVKNVISFYDLKTKDFKEAANNRNKAVVYANALNCKDKDIVGDWRVLASFILDWGVGLGNLVIEEDLKAYQKLMKLKAVSLQNILTGGKLKKELKPSILEKDMLKLQKLRSFRSIRLEK</sequence>
<proteinExistence type="predicted"/>
<dbReference type="PANTHER" id="PTHR46862:SF3">
    <property type="entry name" value="OS07G0661900 PROTEIN"/>
    <property type="match status" value="1"/>
</dbReference>
<dbReference type="PANTHER" id="PTHR46862">
    <property type="entry name" value="OS07G0661900 PROTEIN"/>
    <property type="match status" value="1"/>
</dbReference>
<evidence type="ECO:0000313" key="2">
    <source>
        <dbReference type="EMBL" id="ODV63249.1"/>
    </source>
</evidence>
<gene>
    <name evidence="2" type="ORF">ASCRUDRAFT_73148</name>
</gene>
<dbReference type="InterPro" id="IPR011990">
    <property type="entry name" value="TPR-like_helical_dom_sf"/>
</dbReference>
<organism evidence="2 3">
    <name type="scientific">Ascoidea rubescens DSM 1968</name>
    <dbReference type="NCBI Taxonomy" id="1344418"/>
    <lineage>
        <taxon>Eukaryota</taxon>
        <taxon>Fungi</taxon>
        <taxon>Dikarya</taxon>
        <taxon>Ascomycota</taxon>
        <taxon>Saccharomycotina</taxon>
        <taxon>Saccharomycetes</taxon>
        <taxon>Ascoideaceae</taxon>
        <taxon>Ascoidea</taxon>
    </lineage>
</organism>
<dbReference type="InParanoid" id="A0A1D2VNS9"/>
<feature type="coiled-coil region" evidence="1">
    <location>
        <begin position="115"/>
        <end position="142"/>
    </location>
</feature>
<dbReference type="Gene3D" id="1.25.40.10">
    <property type="entry name" value="Tetratricopeptide repeat domain"/>
    <property type="match status" value="1"/>
</dbReference>
<keyword evidence="3" id="KW-1185">Reference proteome</keyword>